<comment type="caution">
    <text evidence="1">The sequence shown here is derived from an EMBL/GenBank/DDBJ whole genome shotgun (WGS) entry which is preliminary data.</text>
</comment>
<dbReference type="GeneID" id="66128352"/>
<protein>
    <submittedName>
        <fullName evidence="1">Uncharacterized protein</fullName>
    </submittedName>
</protein>
<proteinExistence type="predicted"/>
<gene>
    <name evidence="1" type="ORF">KL928_004301</name>
</gene>
<dbReference type="AlphaFoldDB" id="A0AAN6DE58"/>
<accession>A0AAN6DE58</accession>
<name>A0AAN6DE58_PICAN</name>
<evidence type="ECO:0000313" key="2">
    <source>
        <dbReference type="Proteomes" id="UP001196530"/>
    </source>
</evidence>
<sequence length="96" mass="10370">MPLNIATQLTLHTVVAAYQLIINTEQTVVEAGKGLFRERSDPGHHGYRCQASVFTLVLENNVSILGAVDHLKLLVASKDPPSCIRMGSTARIGTTL</sequence>
<dbReference type="EMBL" id="JAHLUX010000009">
    <property type="protein sequence ID" value="KAG7816837.1"/>
    <property type="molecule type" value="Genomic_DNA"/>
</dbReference>
<evidence type="ECO:0000313" key="1">
    <source>
        <dbReference type="EMBL" id="KAG7816837.1"/>
    </source>
</evidence>
<reference evidence="1" key="1">
    <citation type="journal article" date="2021" name="G3 (Bethesda)">
        <title>Genomic diversity, chromosomal rearrangements, and interspecies hybridization in the ogataea polymorpha species complex.</title>
        <authorList>
            <person name="Hanson S.J."/>
            <person name="Cinneide E.O."/>
            <person name="Salzberg L.I."/>
            <person name="Wolfe K.H."/>
            <person name="McGowan J."/>
            <person name="Fitzpatrick D.A."/>
            <person name="Matlin K."/>
        </authorList>
    </citation>
    <scope>NUCLEOTIDE SEQUENCE</scope>
    <source>
        <strain evidence="1">61-244</strain>
    </source>
</reference>
<dbReference type="Proteomes" id="UP001196530">
    <property type="component" value="Unassembled WGS sequence"/>
</dbReference>
<organism evidence="1 2">
    <name type="scientific">Pichia angusta</name>
    <name type="common">Yeast</name>
    <name type="synonym">Hansenula polymorpha</name>
    <dbReference type="NCBI Taxonomy" id="870730"/>
    <lineage>
        <taxon>Eukaryota</taxon>
        <taxon>Fungi</taxon>
        <taxon>Dikarya</taxon>
        <taxon>Ascomycota</taxon>
        <taxon>Saccharomycotina</taxon>
        <taxon>Pichiomycetes</taxon>
        <taxon>Pichiales</taxon>
        <taxon>Pichiaceae</taxon>
        <taxon>Ogataea</taxon>
    </lineage>
</organism>
<dbReference type="RefSeq" id="XP_043058368.1">
    <property type="nucleotide sequence ID" value="XM_043204985.1"/>
</dbReference>